<proteinExistence type="predicted"/>
<evidence type="ECO:0000313" key="4">
    <source>
        <dbReference type="Proteomes" id="UP000674318"/>
    </source>
</evidence>
<reference evidence="3 4" key="1">
    <citation type="submission" date="2021-02" db="EMBL/GenBank/DDBJ databases">
        <title>Porcisia hertigi Genome sequencing and assembly.</title>
        <authorList>
            <person name="Almutairi H."/>
            <person name="Gatherer D."/>
        </authorList>
    </citation>
    <scope>NUCLEOTIDE SEQUENCE [LARGE SCALE GENOMIC DNA]</scope>
    <source>
        <strain evidence="3 4">C119</strain>
    </source>
</reference>
<dbReference type="EMBL" id="JAFJZO010000021">
    <property type="protein sequence ID" value="KAG5505658.1"/>
    <property type="molecule type" value="Genomic_DNA"/>
</dbReference>
<dbReference type="SUPFAM" id="SSF48452">
    <property type="entry name" value="TPR-like"/>
    <property type="match status" value="1"/>
</dbReference>
<dbReference type="KEGG" id="phet:94291040"/>
<feature type="compositionally biased region" description="Low complexity" evidence="1">
    <location>
        <begin position="238"/>
        <end position="268"/>
    </location>
</feature>
<dbReference type="InterPro" id="IPR024983">
    <property type="entry name" value="CHAT_dom"/>
</dbReference>
<keyword evidence="4" id="KW-1185">Reference proteome</keyword>
<evidence type="ECO:0000256" key="1">
    <source>
        <dbReference type="SAM" id="MobiDB-lite"/>
    </source>
</evidence>
<dbReference type="InterPro" id="IPR032675">
    <property type="entry name" value="LRR_dom_sf"/>
</dbReference>
<evidence type="ECO:0000313" key="3">
    <source>
        <dbReference type="EMBL" id="KAG5505658.1"/>
    </source>
</evidence>
<feature type="region of interest" description="Disordered" evidence="1">
    <location>
        <begin position="225"/>
        <end position="274"/>
    </location>
</feature>
<feature type="domain" description="CHAT" evidence="2">
    <location>
        <begin position="1045"/>
        <end position="1424"/>
    </location>
</feature>
<name>A0A836LI66_9TRYP</name>
<dbReference type="RefSeq" id="XP_067757326.1">
    <property type="nucleotide sequence ID" value="XM_067900963.1"/>
</dbReference>
<organism evidence="3 4">
    <name type="scientific">Porcisia hertigi</name>
    <dbReference type="NCBI Taxonomy" id="2761500"/>
    <lineage>
        <taxon>Eukaryota</taxon>
        <taxon>Discoba</taxon>
        <taxon>Euglenozoa</taxon>
        <taxon>Kinetoplastea</taxon>
        <taxon>Metakinetoplastina</taxon>
        <taxon>Trypanosomatida</taxon>
        <taxon>Trypanosomatidae</taxon>
        <taxon>Leishmaniinae</taxon>
        <taxon>Porcisia</taxon>
    </lineage>
</organism>
<dbReference type="SUPFAM" id="SSF52047">
    <property type="entry name" value="RNI-like"/>
    <property type="match status" value="1"/>
</dbReference>
<sequence>MASPTALPPLSQGNDGGNSLYTAIPAPVFADGTIDHVALYRRFCAEEGCKANSALIRYITDRGGHFSLERLNLGSNYLGPKGLRPVMRMISLCETIVSINLERNGIDNDAVMDLCEVVQRHVSIASLNLSHNPISVSGGKRLLQLVEGNPRITHLLLSGTDIFEGLQSRIRMALQHNIAAQRTSGPKMIVNKEVSSFAATTDATGGRSPPSLPAIPQSKAALQVIHRPHSADKAAADGPSPGATAACSGAASRRSAANGSSSSHSGFSYNTPTTASDALTRHTWQEAALGRPQPRQPLPAVASLEHKGLPLNKVKDYKALFAERARLLMEINRGDASRRAYEARQELLALETHRRSHGATASGVQPHTYPGAETARATVLAPLPNEDNGGGCTAPNLTASDEEERTAAVEVNDNVQSPPPHSPLSATNVCRTDSPASATVVSARSAEAGLVDGTTGDVPAEQHEAHAIEEVLDPGRMMLLTMEEQFTLLFDQGCREYMNRNLDAAYMAWNEAMRIAVSEGQREWMAVVASNLQRLSYELLIEEGASHLERGELEQACDTFKLAHDVATKAKNAAWERDVHTAQENVQKALFHRCHEAALLLFLRAQDDMKGGIAATAVTEDDYFLLPGTEEMVRHTAAFVREWSCLLLLKEAIGLWVEATRVMARLSEVVAAPLRECVEETLSHVAAFIVEHHFNTTSPTGLTWFGTDAYLYHECILLSEVWYDLVAYSEQNLHHGLLSAICAAQLGELYVATFQLQQALVQLKKVVTYGRKHRCAVLEATGLTLCARLHLQRSDYGLAEAALEEALQLWTVLQSGPDSRALVNDRSASVPHKCDVALMGISGLATGESTAASAQTGEAPKGAANEFEEMIDTTGRYRGTTRFSLEEHLPADAVAVLARVCQHYKVYLLLHTYRYSAALEALESSLNNDYNDTLSEKLGRNFNTSPSLNEIAAVAGVLKTPLVYYTLTTKYDWSVEENVYKGEESLCIWVVAESQEMRFVEVNLTKDFKCTLRSLVSSLRQSLGVDPEMMMQSNIITELPSRTWQEPLRVLYQACIHPISGYVRTLDSKRLFNDGIITVVPSGQLWLVPFHALLNAKADDRYLVEDVAVQLAFSATQAAFAALSAERVQVQDMHREVVAVQGDADHDAADKLFYTPFPPNTNRSVEEAAAVAAMLSEGQVQLAKRLSQHTDHQTAILTHKVELVEDLESLRTVLPRARTVHIATPTTASAPLSRSIPVSQTAAQPEGEGGLVMRTASPMGDVGLMRAAEIAHMELAAEHVVLTNTNMSPQHIEGIRDDVLRLLRAFSGSGVPCVIAGQWCTPDMKPMELFQHFYAHWCHLPLTSLADISGSKATATEGGGTNGSVRGPMAPQPQRRVEVVKPGGNGAVTRHRASLLARSIRHLIAEEPAMRYRPRVWAGYYCIGTGW</sequence>
<dbReference type="Pfam" id="PF12770">
    <property type="entry name" value="CHAT"/>
    <property type="match status" value="1"/>
</dbReference>
<accession>A0A836LI66</accession>
<dbReference type="OrthoDB" id="120976at2759"/>
<evidence type="ECO:0000259" key="2">
    <source>
        <dbReference type="Pfam" id="PF12770"/>
    </source>
</evidence>
<dbReference type="Proteomes" id="UP000674318">
    <property type="component" value="Chromosome 21"/>
</dbReference>
<protein>
    <recommendedName>
        <fullName evidence="2">CHAT domain-containing protein</fullName>
    </recommendedName>
</protein>
<dbReference type="GeneID" id="94291040"/>
<gene>
    <name evidence="3" type="ORF">JKF63_04993</name>
</gene>
<comment type="caution">
    <text evidence="3">The sequence shown here is derived from an EMBL/GenBank/DDBJ whole genome shotgun (WGS) entry which is preliminary data.</text>
</comment>
<feature type="region of interest" description="Disordered" evidence="1">
    <location>
        <begin position="1353"/>
        <end position="1372"/>
    </location>
</feature>
<dbReference type="InterPro" id="IPR011990">
    <property type="entry name" value="TPR-like_helical_dom_sf"/>
</dbReference>
<dbReference type="Gene3D" id="3.80.10.10">
    <property type="entry name" value="Ribonuclease Inhibitor"/>
    <property type="match status" value="1"/>
</dbReference>